<organism evidence="2 3">
    <name type="scientific">Oxalobacter vibrioformis</name>
    <dbReference type="NCBI Taxonomy" id="933080"/>
    <lineage>
        <taxon>Bacteria</taxon>
        <taxon>Pseudomonadati</taxon>
        <taxon>Pseudomonadota</taxon>
        <taxon>Betaproteobacteria</taxon>
        <taxon>Burkholderiales</taxon>
        <taxon>Oxalobacteraceae</taxon>
        <taxon>Oxalobacter</taxon>
    </lineage>
</organism>
<dbReference type="RefSeq" id="WP_269309371.1">
    <property type="nucleotide sequence ID" value="NZ_CP098242.1"/>
</dbReference>
<dbReference type="AlphaFoldDB" id="A0A9E9LZF6"/>
<dbReference type="EMBL" id="CP098242">
    <property type="protein sequence ID" value="WAW10359.1"/>
    <property type="molecule type" value="Genomic_DNA"/>
</dbReference>
<sequence length="632" mass="68197">MGILDDFGTDPDDFDPDKKKTDPFRIDTADMAKQPASYGTALGNAFAASAGGDGGALPSFSVTDDTYTPTKAAPVAAVAEPLKMGQGAGMEAVPGMQTAKPAAGTAATAKIGMPAIKIPEVKPAANPVATAGINAAPASVDNHADTGFDKVLGYLNRTAQPEQIESENAVALGREIADERQTDPQTVQAVAPKNDGQTANVSNPDLFLARVKSERSRNDSANALYSLFNATSEEAHAMADVRNASFNPATINQYSNWEKAHARDTVSTALNNREAIRFDPDMAKKQAYPIFDRNYQTASFDSDALSGILEGTFSGKELKGQVRDHMLSGSQISYKQAKQVADGMAALDKTVYGKTVKNLVASIGMGQVNFSRDMVHTAAQVLSAAPPPEIAMFHYQQMYNANIHDLSGWAKEVENMNSFAVNAGNNVSGALGETAHMLRSQRSDDYNNLKYLTLDPAQSALLRGDKIVGDIFEKFVPAVASMAIPGKGVQAANMGFWAQNFLKLGWAAKMGFNSGASARMEAIRRDPSMVERNPEWHKYKRESFLPEAQARERFIELDSWQSGVWSGMLSIGTYVGSTGFRHVTTTGVENPLLQWTQRFILGEAKHMSREAVGIEMPDYDQTEKGGAKIRNR</sequence>
<dbReference type="Proteomes" id="UP001156215">
    <property type="component" value="Chromosome"/>
</dbReference>
<proteinExistence type="predicted"/>
<protein>
    <submittedName>
        <fullName evidence="2">Uncharacterized protein</fullName>
    </submittedName>
</protein>
<evidence type="ECO:0000256" key="1">
    <source>
        <dbReference type="SAM" id="MobiDB-lite"/>
    </source>
</evidence>
<feature type="region of interest" description="Disordered" evidence="1">
    <location>
        <begin position="1"/>
        <end position="26"/>
    </location>
</feature>
<feature type="compositionally biased region" description="Basic and acidic residues" evidence="1">
    <location>
        <begin position="16"/>
        <end position="26"/>
    </location>
</feature>
<evidence type="ECO:0000313" key="3">
    <source>
        <dbReference type="Proteomes" id="UP001156215"/>
    </source>
</evidence>
<dbReference type="KEGG" id="ovb:NB640_01450"/>
<evidence type="ECO:0000313" key="2">
    <source>
        <dbReference type="EMBL" id="WAW10359.1"/>
    </source>
</evidence>
<accession>A0A9E9LZF6</accession>
<reference evidence="2" key="1">
    <citation type="journal article" date="2022" name="Front. Microbiol.">
        <title>New perspectives on an old grouping: The genomic and phenotypic variability of Oxalobacter formigenes and the implications for calcium oxalate stone prevention.</title>
        <authorList>
            <person name="Chmiel J.A."/>
            <person name="Carr C."/>
            <person name="Stuivenberg G.A."/>
            <person name="Venema R."/>
            <person name="Chanyi R.M."/>
            <person name="Al K.F."/>
            <person name="Giguere D."/>
            <person name="Say H."/>
            <person name="Akouris P.P."/>
            <person name="Dominguez Romero S.A."/>
            <person name="Kwong A."/>
            <person name="Tai V."/>
            <person name="Koval S.F."/>
            <person name="Razvi H."/>
            <person name="Bjazevic J."/>
            <person name="Burton J.P."/>
        </authorList>
    </citation>
    <scope>NUCLEOTIDE SEQUENCE</scope>
    <source>
        <strain evidence="2">WoOx3</strain>
    </source>
</reference>
<gene>
    <name evidence="2" type="ORF">NB640_01450</name>
</gene>
<name>A0A9E9LZF6_9BURK</name>
<keyword evidence="3" id="KW-1185">Reference proteome</keyword>